<comment type="similarity">
    <text evidence="1">Belongs to the peptidase S12 family.</text>
</comment>
<dbReference type="AlphaFoldDB" id="A0A6A6I9V4"/>
<evidence type="ECO:0000259" key="2">
    <source>
        <dbReference type="Pfam" id="PF00144"/>
    </source>
</evidence>
<dbReference type="RefSeq" id="XP_033682155.1">
    <property type="nucleotide sequence ID" value="XM_033831588.1"/>
</dbReference>
<keyword evidence="4" id="KW-1185">Reference proteome</keyword>
<protein>
    <submittedName>
        <fullName evidence="3">Beta-lactamase/transpeptidase-like protein</fullName>
    </submittedName>
</protein>
<dbReference type="InterPro" id="IPR001466">
    <property type="entry name" value="Beta-lactam-related"/>
</dbReference>
<dbReference type="GeneID" id="54584918"/>
<dbReference type="OrthoDB" id="5946976at2759"/>
<dbReference type="SUPFAM" id="SSF56601">
    <property type="entry name" value="beta-lactamase/transpeptidase-like"/>
    <property type="match status" value="1"/>
</dbReference>
<organism evidence="3 4">
    <name type="scientific">Trematosphaeria pertusa</name>
    <dbReference type="NCBI Taxonomy" id="390896"/>
    <lineage>
        <taxon>Eukaryota</taxon>
        <taxon>Fungi</taxon>
        <taxon>Dikarya</taxon>
        <taxon>Ascomycota</taxon>
        <taxon>Pezizomycotina</taxon>
        <taxon>Dothideomycetes</taxon>
        <taxon>Pleosporomycetidae</taxon>
        <taxon>Pleosporales</taxon>
        <taxon>Massarineae</taxon>
        <taxon>Trematosphaeriaceae</taxon>
        <taxon>Trematosphaeria</taxon>
    </lineage>
</organism>
<feature type="domain" description="Beta-lactamase-related" evidence="2">
    <location>
        <begin position="14"/>
        <end position="370"/>
    </location>
</feature>
<dbReference type="PANTHER" id="PTHR46825">
    <property type="entry name" value="D-ALANYL-D-ALANINE-CARBOXYPEPTIDASE/ENDOPEPTIDASE AMPH"/>
    <property type="match status" value="1"/>
</dbReference>
<evidence type="ECO:0000313" key="4">
    <source>
        <dbReference type="Proteomes" id="UP000800094"/>
    </source>
</evidence>
<dbReference type="Pfam" id="PF00144">
    <property type="entry name" value="Beta-lactamase"/>
    <property type="match status" value="1"/>
</dbReference>
<dbReference type="EMBL" id="ML987197">
    <property type="protein sequence ID" value="KAF2247151.1"/>
    <property type="molecule type" value="Genomic_DNA"/>
</dbReference>
<dbReference type="InterPro" id="IPR012338">
    <property type="entry name" value="Beta-lactam/transpept-like"/>
</dbReference>
<reference evidence="3" key="1">
    <citation type="journal article" date="2020" name="Stud. Mycol.">
        <title>101 Dothideomycetes genomes: a test case for predicting lifestyles and emergence of pathogens.</title>
        <authorList>
            <person name="Haridas S."/>
            <person name="Albert R."/>
            <person name="Binder M."/>
            <person name="Bloem J."/>
            <person name="Labutti K."/>
            <person name="Salamov A."/>
            <person name="Andreopoulos B."/>
            <person name="Baker S."/>
            <person name="Barry K."/>
            <person name="Bills G."/>
            <person name="Bluhm B."/>
            <person name="Cannon C."/>
            <person name="Castanera R."/>
            <person name="Culley D."/>
            <person name="Daum C."/>
            <person name="Ezra D."/>
            <person name="Gonzalez J."/>
            <person name="Henrissat B."/>
            <person name="Kuo A."/>
            <person name="Liang C."/>
            <person name="Lipzen A."/>
            <person name="Lutzoni F."/>
            <person name="Magnuson J."/>
            <person name="Mondo S."/>
            <person name="Nolan M."/>
            <person name="Ohm R."/>
            <person name="Pangilinan J."/>
            <person name="Park H.-J."/>
            <person name="Ramirez L."/>
            <person name="Alfaro M."/>
            <person name="Sun H."/>
            <person name="Tritt A."/>
            <person name="Yoshinaga Y."/>
            <person name="Zwiers L.-H."/>
            <person name="Turgeon B."/>
            <person name="Goodwin S."/>
            <person name="Spatafora J."/>
            <person name="Crous P."/>
            <person name="Grigoriev I."/>
        </authorList>
    </citation>
    <scope>NUCLEOTIDE SEQUENCE</scope>
    <source>
        <strain evidence="3">CBS 122368</strain>
    </source>
</reference>
<dbReference type="Proteomes" id="UP000800094">
    <property type="component" value="Unassembled WGS sequence"/>
</dbReference>
<evidence type="ECO:0000256" key="1">
    <source>
        <dbReference type="ARBA" id="ARBA00038215"/>
    </source>
</evidence>
<dbReference type="Gene3D" id="3.40.710.10">
    <property type="entry name" value="DD-peptidase/beta-lactamase superfamily"/>
    <property type="match status" value="1"/>
</dbReference>
<accession>A0A6A6I9V4</accession>
<dbReference type="PANTHER" id="PTHR46825:SF14">
    <property type="entry name" value="BETA-LACTAMASE-RELATED DOMAIN-CONTAINING PROTEIN"/>
    <property type="match status" value="1"/>
</dbReference>
<dbReference type="InterPro" id="IPR050491">
    <property type="entry name" value="AmpC-like"/>
</dbReference>
<sequence>MDSVRERIAILEPKIDKIMKIGGTAGLSLGVLHHGEPIYLANFGFRDIEKRLAPDANTIYSCCSLTKALTSAAVGLLVEDGKVKWDTLLTEVVPEWHTRDDVLHTQTTVADLLSHRTGMAWADNLYISTNNNVMISSKDSLQYLIHQEALLPFRGQFAYNNLGYEVSGHVIQKLTSSYWSDIIHSQILGPLGMQRTSFKTPPPGTDNVVVAHCTLDDGTHTPVGGVRAGDDLFGGPSGGLQSSVNDLLKLYSVFFKSFNDQFTHGGTTTEGSPLKQVNHLMSAKVPVNPPTRTETSYGYGWARVQLAATMGDIGCNPPLMPDGMPVVGKGIPSQLVIYHQGSLPGALTATMLIPETESAIVILTNSLALNDVPDWVGQLILEALLDAPKELRNDYIKAAEVSRATTLKWYSTTTEELFKEQKNGISPRDLYEYVGTYWDPARVFKKFALTHYHDDVFTWIQPRNELVKRGRWVDQGPDFWKVDFRADGEGRIESLFWVYDIGVPAVEHRK</sequence>
<name>A0A6A6I9V4_9PLEO</name>
<evidence type="ECO:0000313" key="3">
    <source>
        <dbReference type="EMBL" id="KAF2247151.1"/>
    </source>
</evidence>
<proteinExistence type="inferred from homology"/>
<gene>
    <name evidence="3" type="ORF">BU26DRAFT_541275</name>
</gene>